<dbReference type="OrthoDB" id="2153176at2759"/>
<sequence length="426" mass="47090">MDSATKYILSLRAVRERATLVGEAAKAGKLSHFDFHEKKMDDVADFVTSIIIRDYGSGRISTIPPHGRWQHIEAGGVPRVKDLLETWRKAGCDDKELCRRVIDLFFVSVLVDAGAGDTWRYTEPHTDKVYERSEGIAIASLHMFTSNAFTTSKDTTIPRVDTAGLQSLTAEALAEGFQSSERNAMVGVASRAALLRSLGQSLSAQQHVFGPDGRPGNIVDHVLRDSQDNKADLHAFWDTLQELLIPIWPKDRTLVAGQPVGDAWPLSTLERQANSDDPTAKIQPFHKLSQWLTYSLLVPFERILGIQWLNADSLTALAEYRNGGLFVDLGALTLKPEALERGCAASGQNLPLFDANDDVIVEWRAMTVALCDMVHEKVLQRIPDEHLTIAQVLEAGTWKSGRELAAQKRPETKSSPILIKSDGTLF</sequence>
<accession>A0A4U0XDV1</accession>
<gene>
    <name evidence="1" type="ORF">B0A55_04797</name>
</gene>
<evidence type="ECO:0000313" key="1">
    <source>
        <dbReference type="EMBL" id="TKA75024.1"/>
    </source>
</evidence>
<evidence type="ECO:0000313" key="2">
    <source>
        <dbReference type="Proteomes" id="UP000309340"/>
    </source>
</evidence>
<dbReference type="PANTHER" id="PTHR31687:SF3">
    <property type="entry name" value="PROTEIN URG3"/>
    <property type="match status" value="1"/>
</dbReference>
<organism evidence="1 2">
    <name type="scientific">Friedmanniomyces simplex</name>
    <dbReference type="NCBI Taxonomy" id="329884"/>
    <lineage>
        <taxon>Eukaryota</taxon>
        <taxon>Fungi</taxon>
        <taxon>Dikarya</taxon>
        <taxon>Ascomycota</taxon>
        <taxon>Pezizomycotina</taxon>
        <taxon>Dothideomycetes</taxon>
        <taxon>Dothideomycetidae</taxon>
        <taxon>Mycosphaerellales</taxon>
        <taxon>Teratosphaeriaceae</taxon>
        <taxon>Friedmanniomyces</taxon>
    </lineage>
</organism>
<dbReference type="PANTHER" id="PTHR31687">
    <property type="match status" value="1"/>
</dbReference>
<proteinExistence type="predicted"/>
<reference evidence="1 2" key="1">
    <citation type="submission" date="2017-03" db="EMBL/GenBank/DDBJ databases">
        <title>Genomes of endolithic fungi from Antarctica.</title>
        <authorList>
            <person name="Coleine C."/>
            <person name="Masonjones S."/>
            <person name="Stajich J.E."/>
        </authorList>
    </citation>
    <scope>NUCLEOTIDE SEQUENCE [LARGE SCALE GENOMIC DNA]</scope>
    <source>
        <strain evidence="1 2">CCFEE 5184</strain>
    </source>
</reference>
<dbReference type="Proteomes" id="UP000309340">
    <property type="component" value="Unassembled WGS sequence"/>
</dbReference>
<protein>
    <recommendedName>
        <fullName evidence="3">Protein urg3</fullName>
    </recommendedName>
</protein>
<dbReference type="STRING" id="329884.A0A4U0XDV1"/>
<dbReference type="EMBL" id="NAJQ01000206">
    <property type="protein sequence ID" value="TKA75024.1"/>
    <property type="molecule type" value="Genomic_DNA"/>
</dbReference>
<evidence type="ECO:0008006" key="3">
    <source>
        <dbReference type="Google" id="ProtNLM"/>
    </source>
</evidence>
<name>A0A4U0XDV1_9PEZI</name>
<comment type="caution">
    <text evidence="1">The sequence shown here is derived from an EMBL/GenBank/DDBJ whole genome shotgun (WGS) entry which is preliminary data.</text>
</comment>
<dbReference type="InterPro" id="IPR012469">
    <property type="entry name" value="DUF1688"/>
</dbReference>
<dbReference type="Pfam" id="PF07958">
    <property type="entry name" value="DUF1688"/>
    <property type="match status" value="1"/>
</dbReference>
<keyword evidence="2" id="KW-1185">Reference proteome</keyword>
<dbReference type="AlphaFoldDB" id="A0A4U0XDV1"/>